<dbReference type="EMBL" id="NCKW01003058">
    <property type="protein sequence ID" value="POM77032.1"/>
    <property type="molecule type" value="Genomic_DNA"/>
</dbReference>
<dbReference type="OrthoDB" id="119028at2759"/>
<name>A0A2P4YGU9_9STRA</name>
<evidence type="ECO:0000313" key="1">
    <source>
        <dbReference type="EMBL" id="POM77032.1"/>
    </source>
</evidence>
<dbReference type="Proteomes" id="UP000237271">
    <property type="component" value="Unassembled WGS sequence"/>
</dbReference>
<organism evidence="1 2">
    <name type="scientific">Phytophthora palmivora</name>
    <dbReference type="NCBI Taxonomy" id="4796"/>
    <lineage>
        <taxon>Eukaryota</taxon>
        <taxon>Sar</taxon>
        <taxon>Stramenopiles</taxon>
        <taxon>Oomycota</taxon>
        <taxon>Peronosporomycetes</taxon>
        <taxon>Peronosporales</taxon>
        <taxon>Peronosporaceae</taxon>
        <taxon>Phytophthora</taxon>
    </lineage>
</organism>
<accession>A0A2P4YGU9</accession>
<proteinExistence type="predicted"/>
<gene>
    <name evidence="1" type="ORF">PHPALM_5650</name>
</gene>
<protein>
    <recommendedName>
        <fullName evidence="3">MULE transposase domain-containing protein</fullName>
    </recommendedName>
</protein>
<evidence type="ECO:0008006" key="3">
    <source>
        <dbReference type="Google" id="ProtNLM"/>
    </source>
</evidence>
<reference evidence="1 2" key="1">
    <citation type="journal article" date="2017" name="Genome Biol. Evol.">
        <title>Phytophthora megakarya and P. palmivora, closely related causal agents of cacao black pod rot, underwent increases in genome sizes and gene numbers by different mechanisms.</title>
        <authorList>
            <person name="Ali S.S."/>
            <person name="Shao J."/>
            <person name="Lary D.J."/>
            <person name="Kronmiller B."/>
            <person name="Shen D."/>
            <person name="Strem M.D."/>
            <person name="Amoako-Attah I."/>
            <person name="Akrofi A.Y."/>
            <person name="Begoude B.A."/>
            <person name="Ten Hoopen G.M."/>
            <person name="Coulibaly K."/>
            <person name="Kebe B.I."/>
            <person name="Melnick R.L."/>
            <person name="Guiltinan M.J."/>
            <person name="Tyler B.M."/>
            <person name="Meinhardt L.W."/>
            <person name="Bailey B.A."/>
        </authorList>
    </citation>
    <scope>NUCLEOTIDE SEQUENCE [LARGE SCALE GENOMIC DNA]</scope>
    <source>
        <strain evidence="2">sbr112.9</strain>
    </source>
</reference>
<evidence type="ECO:0000313" key="2">
    <source>
        <dbReference type="Proteomes" id="UP000237271"/>
    </source>
</evidence>
<dbReference type="AlphaFoldDB" id="A0A2P4YGU9"/>
<sequence length="161" mass="18082">MNETDLVDDMVALVKKTRFTLDMEDGTAFTFGYHTHANGTPAIGEGSDHDATIVGISTPYMVKMLRFATDYVLHIDTTYNLDQSGYPTFGDFSACIALRSLFDKYKEITGKYPNIHFCMGDADKAQYNAVMNIASTKRQTKGMVKYLMCFFHVVKNIAEKV</sequence>
<comment type="caution">
    <text evidence="1">The sequence shown here is derived from an EMBL/GenBank/DDBJ whole genome shotgun (WGS) entry which is preliminary data.</text>
</comment>
<keyword evidence="2" id="KW-1185">Reference proteome</keyword>